<evidence type="ECO:0000256" key="1">
    <source>
        <dbReference type="SAM" id="MobiDB-lite"/>
    </source>
</evidence>
<gene>
    <name evidence="2" type="ORF">FHL15_011331</name>
</gene>
<feature type="compositionally biased region" description="Basic and acidic residues" evidence="1">
    <location>
        <begin position="1"/>
        <end position="20"/>
    </location>
</feature>
<organism evidence="2 3">
    <name type="scientific">Xylaria flabelliformis</name>
    <dbReference type="NCBI Taxonomy" id="2512241"/>
    <lineage>
        <taxon>Eukaryota</taxon>
        <taxon>Fungi</taxon>
        <taxon>Dikarya</taxon>
        <taxon>Ascomycota</taxon>
        <taxon>Pezizomycotina</taxon>
        <taxon>Sordariomycetes</taxon>
        <taxon>Xylariomycetidae</taxon>
        <taxon>Xylariales</taxon>
        <taxon>Xylariaceae</taxon>
        <taxon>Xylaria</taxon>
    </lineage>
</organism>
<reference evidence="3" key="1">
    <citation type="submission" date="2019-06" db="EMBL/GenBank/DDBJ databases">
        <title>Draft genome sequence of the griseofulvin-producing fungus Xylaria cubensis strain G536.</title>
        <authorList>
            <person name="Mead M.E."/>
            <person name="Raja H.A."/>
            <person name="Steenwyk J.L."/>
            <person name="Knowles S.L."/>
            <person name="Oberlies N.H."/>
            <person name="Rokas A."/>
        </authorList>
    </citation>
    <scope>NUCLEOTIDE SEQUENCE [LARGE SCALE GENOMIC DNA]</scope>
    <source>
        <strain evidence="3">G536</strain>
    </source>
</reference>
<evidence type="ECO:0000313" key="2">
    <source>
        <dbReference type="EMBL" id="TRX87774.1"/>
    </source>
</evidence>
<evidence type="ECO:0000313" key="3">
    <source>
        <dbReference type="Proteomes" id="UP000319160"/>
    </source>
</evidence>
<dbReference type="AlphaFoldDB" id="A0A553HIK9"/>
<dbReference type="Proteomes" id="UP000319160">
    <property type="component" value="Unassembled WGS sequence"/>
</dbReference>
<name>A0A553HIK9_9PEZI</name>
<keyword evidence="3" id="KW-1185">Reference proteome</keyword>
<accession>A0A553HIK9</accession>
<feature type="region of interest" description="Disordered" evidence="1">
    <location>
        <begin position="1"/>
        <end position="44"/>
    </location>
</feature>
<comment type="caution">
    <text evidence="2">The sequence shown here is derived from an EMBL/GenBank/DDBJ whole genome shotgun (WGS) entry which is preliminary data.</text>
</comment>
<dbReference type="EMBL" id="VFLP01000123">
    <property type="protein sequence ID" value="TRX87774.1"/>
    <property type="molecule type" value="Genomic_DNA"/>
</dbReference>
<protein>
    <submittedName>
        <fullName evidence="2">Uncharacterized protein</fullName>
    </submittedName>
</protein>
<proteinExistence type="predicted"/>
<sequence>MGGKTEDGKKNKVDQEREEQCGMFRGTRPDTESSELNGPNEKATLNDYTQVNANIFCMTPKGARGDLYVGGGVHRLAEPALHKTYTCVVVTVKRFISEPQNTDWTV</sequence>